<reference evidence="6 7" key="1">
    <citation type="submission" date="2018-10" db="EMBL/GenBank/DDBJ databases">
        <title>Genomic Encyclopedia of Type Strains, Phase IV (KMG-IV): sequencing the most valuable type-strain genomes for metagenomic binning, comparative biology and taxonomic classification.</title>
        <authorList>
            <person name="Goeker M."/>
        </authorList>
    </citation>
    <scope>NUCLEOTIDE SEQUENCE [LARGE SCALE GENOMIC DNA]</scope>
    <source>
        <strain evidence="6 7">DSM 3303</strain>
    </source>
</reference>
<dbReference type="GO" id="GO:0009396">
    <property type="term" value="P:folic acid-containing compound biosynthetic process"/>
    <property type="evidence" value="ECO:0007669"/>
    <property type="project" value="TreeGrafter"/>
</dbReference>
<dbReference type="EMBL" id="RBID01000019">
    <property type="protein sequence ID" value="RKQ53242.1"/>
    <property type="molecule type" value="Genomic_DNA"/>
</dbReference>
<evidence type="ECO:0000256" key="1">
    <source>
        <dbReference type="ARBA" id="ARBA00010638"/>
    </source>
</evidence>
<feature type="binding site" evidence="4">
    <location>
        <position position="58"/>
    </location>
    <ligand>
        <name>substrate</name>
    </ligand>
</feature>
<evidence type="ECO:0000313" key="7">
    <source>
        <dbReference type="Proteomes" id="UP000279384"/>
    </source>
</evidence>
<dbReference type="RefSeq" id="WP_120812283.1">
    <property type="nucleotide sequence ID" value="NZ_JAQQKZ010000010.1"/>
</dbReference>
<feature type="binding site" evidence="4">
    <location>
        <begin position="9"/>
        <end position="13"/>
    </location>
    <ligand>
        <name>ATP</name>
        <dbReference type="ChEBI" id="CHEBI:30616"/>
    </ligand>
</feature>
<dbReference type="GO" id="GO:0035999">
    <property type="term" value="P:tetrahydrofolate interconversion"/>
    <property type="evidence" value="ECO:0007669"/>
    <property type="project" value="TreeGrafter"/>
</dbReference>
<evidence type="ECO:0000256" key="4">
    <source>
        <dbReference type="PIRSR" id="PIRSR006806-1"/>
    </source>
</evidence>
<dbReference type="AlphaFoldDB" id="A0A495AWY5"/>
<comment type="similarity">
    <text evidence="1 5">Belongs to the 5-formyltetrahydrofolate cyclo-ligase family.</text>
</comment>
<name>A0A495AWY5_VOGIN</name>
<evidence type="ECO:0000256" key="3">
    <source>
        <dbReference type="ARBA" id="ARBA00022840"/>
    </source>
</evidence>
<keyword evidence="5" id="KW-0460">Magnesium</keyword>
<gene>
    <name evidence="6" type="ORF">C8E02_3175</name>
</gene>
<protein>
    <recommendedName>
        <fullName evidence="5">5-formyltetrahydrofolate cyclo-ligase</fullName>
        <ecNumber evidence="5">6.3.3.2</ecNumber>
    </recommendedName>
</protein>
<dbReference type="PANTHER" id="PTHR23407:SF1">
    <property type="entry name" value="5-FORMYLTETRAHYDROFOLATE CYCLO-LIGASE"/>
    <property type="match status" value="1"/>
</dbReference>
<evidence type="ECO:0000256" key="5">
    <source>
        <dbReference type="RuleBase" id="RU361279"/>
    </source>
</evidence>
<comment type="caution">
    <text evidence="6">The sequence shown here is derived from an EMBL/GenBank/DDBJ whole genome shotgun (WGS) entry which is preliminary data.</text>
</comment>
<keyword evidence="6" id="KW-0436">Ligase</keyword>
<dbReference type="GO" id="GO:0046872">
    <property type="term" value="F:metal ion binding"/>
    <property type="evidence" value="ECO:0007669"/>
    <property type="project" value="UniProtKB-KW"/>
</dbReference>
<dbReference type="InterPro" id="IPR002698">
    <property type="entry name" value="FTHF_cligase"/>
</dbReference>
<evidence type="ECO:0000313" key="6">
    <source>
        <dbReference type="EMBL" id="RKQ53242.1"/>
    </source>
</evidence>
<sequence length="201" mass="22792">MTSSAAADKARLRREIRQARKAIPAAQRHHAEKAISYHARRFFRHGRRIGAYVATGSELGLDALMARALAHGCRVALPALPLRGRKMLFSVLDARGRWYHNRYGIPEFDGANWRARDLEILFVPLLAVDEQGYRMGQGGGFYDTTLAYLNGFRRWRRPLLVGVAFDCQRVAAVPKEAWDVQLDYLLTESGLIRYRRLAAPA</sequence>
<dbReference type="GO" id="GO:0005524">
    <property type="term" value="F:ATP binding"/>
    <property type="evidence" value="ECO:0007669"/>
    <property type="project" value="UniProtKB-KW"/>
</dbReference>
<dbReference type="InterPro" id="IPR037171">
    <property type="entry name" value="NagB/RpiA_transferase-like"/>
</dbReference>
<dbReference type="Pfam" id="PF01812">
    <property type="entry name" value="5-FTHF_cyc-lig"/>
    <property type="match status" value="1"/>
</dbReference>
<dbReference type="SUPFAM" id="SSF100950">
    <property type="entry name" value="NagB/RpiA/CoA transferase-like"/>
    <property type="match status" value="1"/>
</dbReference>
<evidence type="ECO:0000256" key="2">
    <source>
        <dbReference type="ARBA" id="ARBA00022741"/>
    </source>
</evidence>
<comment type="catalytic activity">
    <reaction evidence="5">
        <text>(6S)-5-formyl-5,6,7,8-tetrahydrofolate + ATP = (6R)-5,10-methenyltetrahydrofolate + ADP + phosphate</text>
        <dbReference type="Rhea" id="RHEA:10488"/>
        <dbReference type="ChEBI" id="CHEBI:30616"/>
        <dbReference type="ChEBI" id="CHEBI:43474"/>
        <dbReference type="ChEBI" id="CHEBI:57455"/>
        <dbReference type="ChEBI" id="CHEBI:57457"/>
        <dbReference type="ChEBI" id="CHEBI:456216"/>
        <dbReference type="EC" id="6.3.3.2"/>
    </reaction>
</comment>
<dbReference type="NCBIfam" id="TIGR02727">
    <property type="entry name" value="MTHFS_bact"/>
    <property type="match status" value="1"/>
</dbReference>
<dbReference type="Proteomes" id="UP000279384">
    <property type="component" value="Unassembled WGS sequence"/>
</dbReference>
<keyword evidence="3 4" id="KW-0067">ATP-binding</keyword>
<dbReference type="GO" id="GO:0030272">
    <property type="term" value="F:5-formyltetrahydrofolate cyclo-ligase activity"/>
    <property type="evidence" value="ECO:0007669"/>
    <property type="project" value="UniProtKB-EC"/>
</dbReference>
<keyword evidence="5" id="KW-0479">Metal-binding</keyword>
<dbReference type="EC" id="6.3.3.2" evidence="5"/>
<keyword evidence="2 4" id="KW-0547">Nucleotide-binding</keyword>
<dbReference type="PIRSF" id="PIRSF006806">
    <property type="entry name" value="FTHF_cligase"/>
    <property type="match status" value="1"/>
</dbReference>
<dbReference type="Gene3D" id="3.40.50.10420">
    <property type="entry name" value="NagB/RpiA/CoA transferase-like"/>
    <property type="match status" value="1"/>
</dbReference>
<dbReference type="PANTHER" id="PTHR23407">
    <property type="entry name" value="ATPASE INHIBITOR/5-FORMYLTETRAHYDROFOLATE CYCLO-LIGASE"/>
    <property type="match status" value="1"/>
</dbReference>
<feature type="binding site" evidence="4">
    <location>
        <begin position="134"/>
        <end position="142"/>
    </location>
    <ligand>
        <name>ATP</name>
        <dbReference type="ChEBI" id="CHEBI:30616"/>
    </ligand>
</feature>
<dbReference type="InterPro" id="IPR024185">
    <property type="entry name" value="FTHF_cligase-like_sf"/>
</dbReference>
<proteinExistence type="inferred from homology"/>
<feature type="binding site" evidence="4">
    <location>
        <position position="53"/>
    </location>
    <ligand>
        <name>substrate</name>
    </ligand>
</feature>
<accession>A0A495AWY5</accession>
<organism evidence="6 7">
    <name type="scientific">Vogesella indigofera</name>
    <name type="common">Pseudomonas indigofera</name>
    <dbReference type="NCBI Taxonomy" id="45465"/>
    <lineage>
        <taxon>Bacteria</taxon>
        <taxon>Pseudomonadati</taxon>
        <taxon>Pseudomonadota</taxon>
        <taxon>Betaproteobacteria</taxon>
        <taxon>Neisseriales</taxon>
        <taxon>Chromobacteriaceae</taxon>
        <taxon>Vogesella</taxon>
    </lineage>
</organism>
<comment type="cofactor">
    <cofactor evidence="5">
        <name>Mg(2+)</name>
        <dbReference type="ChEBI" id="CHEBI:18420"/>
    </cofactor>
</comment>